<feature type="signal peptide" evidence="1">
    <location>
        <begin position="1"/>
        <end position="29"/>
    </location>
</feature>
<proteinExistence type="predicted"/>
<dbReference type="Proteomes" id="UP000822688">
    <property type="component" value="Chromosome 5"/>
</dbReference>
<organism evidence="2 3">
    <name type="scientific">Ceratodon purpureus</name>
    <name type="common">Fire moss</name>
    <name type="synonym">Dicranum purpureum</name>
    <dbReference type="NCBI Taxonomy" id="3225"/>
    <lineage>
        <taxon>Eukaryota</taxon>
        <taxon>Viridiplantae</taxon>
        <taxon>Streptophyta</taxon>
        <taxon>Embryophyta</taxon>
        <taxon>Bryophyta</taxon>
        <taxon>Bryophytina</taxon>
        <taxon>Bryopsida</taxon>
        <taxon>Dicranidae</taxon>
        <taxon>Pseudoditrichales</taxon>
        <taxon>Ditrichaceae</taxon>
        <taxon>Ceratodon</taxon>
    </lineage>
</organism>
<comment type="caution">
    <text evidence="2">The sequence shown here is derived from an EMBL/GenBank/DDBJ whole genome shotgun (WGS) entry which is preliminary data.</text>
</comment>
<evidence type="ECO:0000256" key="1">
    <source>
        <dbReference type="SAM" id="SignalP"/>
    </source>
</evidence>
<evidence type="ECO:0000313" key="3">
    <source>
        <dbReference type="Proteomes" id="UP000822688"/>
    </source>
</evidence>
<evidence type="ECO:0008006" key="4">
    <source>
        <dbReference type="Google" id="ProtNLM"/>
    </source>
</evidence>
<gene>
    <name evidence="2" type="ORF">KC19_5G050900</name>
</gene>
<feature type="chain" id="PRO_5035794984" description="Secreted protein" evidence="1">
    <location>
        <begin position="30"/>
        <end position="82"/>
    </location>
</feature>
<dbReference type="EMBL" id="CM026425">
    <property type="protein sequence ID" value="KAG0576047.1"/>
    <property type="molecule type" value="Genomic_DNA"/>
</dbReference>
<sequence length="82" mass="9138">MNHHRQGMHLSSLCRILVRLSLQCPGCFGGKLVSGDPGVRIMQVHREFEALWRSDRWKWCPTQSPCVCISLVGSGCGILVSD</sequence>
<accession>A0A8T0HZ40</accession>
<reference evidence="2" key="1">
    <citation type="submission" date="2020-06" db="EMBL/GenBank/DDBJ databases">
        <title>WGS assembly of Ceratodon purpureus strain R40.</title>
        <authorList>
            <person name="Carey S.B."/>
            <person name="Jenkins J."/>
            <person name="Shu S."/>
            <person name="Lovell J.T."/>
            <person name="Sreedasyam A."/>
            <person name="Maumus F."/>
            <person name="Tiley G.P."/>
            <person name="Fernandez-Pozo N."/>
            <person name="Barry K."/>
            <person name="Chen C."/>
            <person name="Wang M."/>
            <person name="Lipzen A."/>
            <person name="Daum C."/>
            <person name="Saski C.A."/>
            <person name="Payton A.C."/>
            <person name="Mcbreen J.C."/>
            <person name="Conrad R.E."/>
            <person name="Kollar L.M."/>
            <person name="Olsson S."/>
            <person name="Huttunen S."/>
            <person name="Landis J.B."/>
            <person name="Wickett N.J."/>
            <person name="Johnson M.G."/>
            <person name="Rensing S.A."/>
            <person name="Grimwood J."/>
            <person name="Schmutz J."/>
            <person name="Mcdaniel S.F."/>
        </authorList>
    </citation>
    <scope>NUCLEOTIDE SEQUENCE</scope>
    <source>
        <strain evidence="2">R40</strain>
    </source>
</reference>
<name>A0A8T0HZ40_CERPU</name>
<dbReference type="AlphaFoldDB" id="A0A8T0HZ40"/>
<keyword evidence="1" id="KW-0732">Signal</keyword>
<keyword evidence="3" id="KW-1185">Reference proteome</keyword>
<protein>
    <recommendedName>
        <fullName evidence="4">Secreted protein</fullName>
    </recommendedName>
</protein>
<evidence type="ECO:0000313" key="2">
    <source>
        <dbReference type="EMBL" id="KAG0576047.1"/>
    </source>
</evidence>